<organism evidence="4 5">
    <name type="scientific">Bartonella bacilliformis Ver097</name>
    <dbReference type="NCBI Taxonomy" id="1293911"/>
    <lineage>
        <taxon>Bacteria</taxon>
        <taxon>Pseudomonadati</taxon>
        <taxon>Pseudomonadota</taxon>
        <taxon>Alphaproteobacteria</taxon>
        <taxon>Hyphomicrobiales</taxon>
        <taxon>Bartonellaceae</taxon>
        <taxon>Bartonella</taxon>
    </lineage>
</organism>
<dbReference type="Pfam" id="PF01458">
    <property type="entry name" value="SUFBD_core"/>
    <property type="match status" value="1"/>
</dbReference>
<dbReference type="Proteomes" id="UP000031740">
    <property type="component" value="Unassembled WGS sequence"/>
</dbReference>
<sequence>MSMNSQQELIEIETNIINYFNQRVNNLPGNKEVQAIRRRAIELFQKTKLPSRKIENWHYTNLRTLLKSVSDFSEINNQEFINPLLSENIIFAIQNGKVFTQSKIANIIVKKIADLLEENDTKIIDQVISDDDFIGQLNTAFVTDGWIFQIPENTKLDVPIELQNIQMSGQSHIFSEIKVGKKSQVTMIERQIGNDQNSLVSSICLLHVAAHSDVTWILIQDRGVNSTQFGRFRAVLGENAKLSLYIINIGSQLNRQEIDIELQEKEANFQLRVINLLSGQTHSDITMNVLHAEEASTSTEIIRNVITDKAHGVFQGMIRVAKKAQKTDARMACNSLILSDDAEFDAKPELEIFADDVSCGHGATVTKINRDHLFYLMARGISFKMARALIIKGFVSELIDDINQDDVQIILDNILGNWLNKNISKEKNGKSHTNIEL</sequence>
<feature type="domain" description="SUF system FeS cluster assembly SufBD core" evidence="2">
    <location>
        <begin position="177"/>
        <end position="394"/>
    </location>
</feature>
<dbReference type="EMBL" id="ASIV01000005">
    <property type="protein sequence ID" value="KEG19684.1"/>
    <property type="molecule type" value="Genomic_DNA"/>
</dbReference>
<dbReference type="InterPro" id="IPR000825">
    <property type="entry name" value="SUF_FeS_clus_asmbl_SufBD_core"/>
</dbReference>
<dbReference type="InterPro" id="IPR055346">
    <property type="entry name" value="Fe-S_cluster_assembly_SufBD"/>
</dbReference>
<comment type="similarity">
    <text evidence="1">Belongs to the iron-sulfur cluster assembly SufBD family.</text>
</comment>
<proteinExistence type="inferred from homology"/>
<gene>
    <name evidence="4" type="ORF">H710_00898</name>
</gene>
<evidence type="ECO:0000256" key="1">
    <source>
        <dbReference type="ARBA" id="ARBA00043967"/>
    </source>
</evidence>
<dbReference type="InterPro" id="IPR011542">
    <property type="entry name" value="SUF_FeS_clus_asmbl_SufD"/>
</dbReference>
<evidence type="ECO:0000259" key="2">
    <source>
        <dbReference type="Pfam" id="PF01458"/>
    </source>
</evidence>
<dbReference type="PANTHER" id="PTHR43575">
    <property type="entry name" value="PROTEIN ABCI7, CHLOROPLASTIC"/>
    <property type="match status" value="1"/>
</dbReference>
<dbReference type="PANTHER" id="PTHR43575:SF1">
    <property type="entry name" value="PROTEIN ABCI7, CHLOROPLASTIC"/>
    <property type="match status" value="1"/>
</dbReference>
<dbReference type="InterPro" id="IPR045595">
    <property type="entry name" value="SufBD_N"/>
</dbReference>
<accession>A0A072RE11</accession>
<evidence type="ECO:0000313" key="4">
    <source>
        <dbReference type="EMBL" id="KEG19684.1"/>
    </source>
</evidence>
<dbReference type="GO" id="GO:0016226">
    <property type="term" value="P:iron-sulfur cluster assembly"/>
    <property type="evidence" value="ECO:0007669"/>
    <property type="project" value="InterPro"/>
</dbReference>
<name>A0A072RE11_BARBA</name>
<comment type="caution">
    <text evidence="4">The sequence shown here is derived from an EMBL/GenBank/DDBJ whole genome shotgun (WGS) entry which is preliminary data.</text>
</comment>
<protein>
    <submittedName>
        <fullName evidence="4">FeS assembly protein SufD</fullName>
    </submittedName>
</protein>
<dbReference type="InterPro" id="IPR037284">
    <property type="entry name" value="SUF_FeS_clus_asmbl_SufBD_sf"/>
</dbReference>
<evidence type="ECO:0000259" key="3">
    <source>
        <dbReference type="Pfam" id="PF19295"/>
    </source>
</evidence>
<dbReference type="NCBIfam" id="TIGR01981">
    <property type="entry name" value="sufD"/>
    <property type="match status" value="1"/>
</dbReference>
<reference evidence="4 5" key="1">
    <citation type="submission" date="2013-04" db="EMBL/GenBank/DDBJ databases">
        <title>The Genome Sequence of Bartonella bacilliformis Ver097.</title>
        <authorList>
            <consortium name="The Broad Institute Genomics Platform"/>
            <consortium name="The Broad Institute Genome Sequencing Center for Infectious Disease"/>
            <person name="Feldgarden M."/>
            <person name="Kirby J."/>
            <person name="Birtles R."/>
            <person name="Dasch G."/>
            <person name="Hendrix L."/>
            <person name="Koehler J."/>
            <person name="Walker B."/>
            <person name="Young S.K."/>
            <person name="Zeng Q."/>
            <person name="Gargeya S."/>
            <person name="Fitzgerald M."/>
            <person name="Haas B."/>
            <person name="Abouelleil A."/>
            <person name="Allen A.W."/>
            <person name="Alvarado L."/>
            <person name="Arachchi H.M."/>
            <person name="Berlin A.M."/>
            <person name="Chapman S.B."/>
            <person name="Gainer-Dewar J."/>
            <person name="Goldberg J."/>
            <person name="Griggs A."/>
            <person name="Gujja S."/>
            <person name="Hansen M."/>
            <person name="Howarth C."/>
            <person name="Imamovic A."/>
            <person name="Ireland A."/>
            <person name="Larimer J."/>
            <person name="McCowan C."/>
            <person name="Murphy C."/>
            <person name="Pearson M."/>
            <person name="Poon T.W."/>
            <person name="Priest M."/>
            <person name="Roberts A."/>
            <person name="Saif S."/>
            <person name="Shea T."/>
            <person name="Sisk P."/>
            <person name="Sykes S."/>
            <person name="Wortman J."/>
            <person name="Nusbaum C."/>
            <person name="Birren B."/>
        </authorList>
    </citation>
    <scope>NUCLEOTIDE SEQUENCE [LARGE SCALE GENOMIC DNA]</scope>
    <source>
        <strain evidence="4 5">Ver097</strain>
    </source>
</reference>
<feature type="domain" description="SUF system FeS cluster assembly SufBD N-terminal" evidence="3">
    <location>
        <begin position="12"/>
        <end position="161"/>
    </location>
</feature>
<dbReference type="RefSeq" id="WP_052472887.1">
    <property type="nucleotide sequence ID" value="NZ_KL503804.1"/>
</dbReference>
<dbReference type="STRING" id="1293911.H710_00898"/>
<dbReference type="SUPFAM" id="SSF101960">
    <property type="entry name" value="Stabilizer of iron transporter SufD"/>
    <property type="match status" value="1"/>
</dbReference>
<dbReference type="AlphaFoldDB" id="A0A072RE11"/>
<evidence type="ECO:0000313" key="5">
    <source>
        <dbReference type="Proteomes" id="UP000031740"/>
    </source>
</evidence>
<dbReference type="HOGENOM" id="CLU_026231_5_2_5"/>
<dbReference type="Pfam" id="PF19295">
    <property type="entry name" value="SufBD_N"/>
    <property type="match status" value="1"/>
</dbReference>
<dbReference type="PATRIC" id="fig|1293911.3.peg.931"/>